<dbReference type="InterPro" id="IPR011701">
    <property type="entry name" value="MFS"/>
</dbReference>
<feature type="transmembrane region" description="Helical" evidence="7">
    <location>
        <begin position="167"/>
        <end position="186"/>
    </location>
</feature>
<dbReference type="Gene3D" id="1.20.1250.20">
    <property type="entry name" value="MFS general substrate transporter like domains"/>
    <property type="match status" value="1"/>
</dbReference>
<dbReference type="PANTHER" id="PTHR43266">
    <property type="entry name" value="MACROLIDE-EFFLUX PROTEIN"/>
    <property type="match status" value="1"/>
</dbReference>
<dbReference type="InterPro" id="IPR022324">
    <property type="entry name" value="Bacilysin_exporter_BacE_put"/>
</dbReference>
<dbReference type="PANTHER" id="PTHR43266:SF2">
    <property type="entry name" value="MAJOR FACILITATOR SUPERFAMILY (MFS) PROFILE DOMAIN-CONTAINING PROTEIN"/>
    <property type="match status" value="1"/>
</dbReference>
<keyword evidence="10" id="KW-1185">Reference proteome</keyword>
<keyword evidence="6 7" id="KW-0472">Membrane</keyword>
<evidence type="ECO:0000313" key="10">
    <source>
        <dbReference type="Proteomes" id="UP000247978"/>
    </source>
</evidence>
<feature type="transmembrane region" description="Helical" evidence="7">
    <location>
        <begin position="14"/>
        <end position="34"/>
    </location>
</feature>
<organism evidence="9 10">
    <name type="scientific">Pseudogracilibacillus auburnensis</name>
    <dbReference type="NCBI Taxonomy" id="1494959"/>
    <lineage>
        <taxon>Bacteria</taxon>
        <taxon>Bacillati</taxon>
        <taxon>Bacillota</taxon>
        <taxon>Bacilli</taxon>
        <taxon>Bacillales</taxon>
        <taxon>Bacillaceae</taxon>
        <taxon>Pseudogracilibacillus</taxon>
    </lineage>
</organism>
<evidence type="ECO:0000256" key="1">
    <source>
        <dbReference type="ARBA" id="ARBA00004651"/>
    </source>
</evidence>
<dbReference type="SUPFAM" id="SSF103473">
    <property type="entry name" value="MFS general substrate transporter"/>
    <property type="match status" value="1"/>
</dbReference>
<feature type="transmembrane region" description="Helical" evidence="7">
    <location>
        <begin position="103"/>
        <end position="130"/>
    </location>
</feature>
<feature type="transmembrane region" description="Helical" evidence="7">
    <location>
        <begin position="220"/>
        <end position="237"/>
    </location>
</feature>
<dbReference type="PROSITE" id="PS50850">
    <property type="entry name" value="MFS"/>
    <property type="match status" value="1"/>
</dbReference>
<evidence type="ECO:0000256" key="3">
    <source>
        <dbReference type="ARBA" id="ARBA00022475"/>
    </source>
</evidence>
<dbReference type="PRINTS" id="PR01988">
    <property type="entry name" value="EXPORTERBACE"/>
</dbReference>
<name>A0A2V3W2E9_9BACI</name>
<dbReference type="AlphaFoldDB" id="A0A2V3W2E9"/>
<evidence type="ECO:0000259" key="8">
    <source>
        <dbReference type="PROSITE" id="PS50850"/>
    </source>
</evidence>
<dbReference type="Proteomes" id="UP000247978">
    <property type="component" value="Unassembled WGS sequence"/>
</dbReference>
<evidence type="ECO:0000256" key="5">
    <source>
        <dbReference type="ARBA" id="ARBA00022989"/>
    </source>
</evidence>
<dbReference type="Pfam" id="PF07690">
    <property type="entry name" value="MFS_1"/>
    <property type="match status" value="1"/>
</dbReference>
<feature type="transmembrane region" description="Helical" evidence="7">
    <location>
        <begin position="46"/>
        <end position="67"/>
    </location>
</feature>
<reference evidence="9 10" key="1">
    <citation type="submission" date="2018-05" db="EMBL/GenBank/DDBJ databases">
        <title>Genomic Encyclopedia of Type Strains, Phase IV (KMG-IV): sequencing the most valuable type-strain genomes for metagenomic binning, comparative biology and taxonomic classification.</title>
        <authorList>
            <person name="Goeker M."/>
        </authorList>
    </citation>
    <scope>NUCLEOTIDE SEQUENCE [LARGE SCALE GENOMIC DNA]</scope>
    <source>
        <strain evidence="9 10">DSM 28556</strain>
    </source>
</reference>
<feature type="transmembrane region" description="Helical" evidence="7">
    <location>
        <begin position="374"/>
        <end position="396"/>
    </location>
</feature>
<evidence type="ECO:0000256" key="7">
    <source>
        <dbReference type="SAM" id="Phobius"/>
    </source>
</evidence>
<keyword evidence="5 7" id="KW-1133">Transmembrane helix</keyword>
<gene>
    <name evidence="9" type="ORF">DFR56_10474</name>
</gene>
<feature type="transmembrane region" description="Helical" evidence="7">
    <location>
        <begin position="306"/>
        <end position="327"/>
    </location>
</feature>
<dbReference type="RefSeq" id="WP_244916448.1">
    <property type="nucleotide sequence ID" value="NZ_JBHUHB010000001.1"/>
</dbReference>
<feature type="transmembrane region" description="Helical" evidence="7">
    <location>
        <begin position="142"/>
        <end position="161"/>
    </location>
</feature>
<dbReference type="GO" id="GO:0005886">
    <property type="term" value="C:plasma membrane"/>
    <property type="evidence" value="ECO:0007669"/>
    <property type="project" value="UniProtKB-SubCell"/>
</dbReference>
<dbReference type="EMBL" id="QJJQ01000004">
    <property type="protein sequence ID" value="PXW87926.1"/>
    <property type="molecule type" value="Genomic_DNA"/>
</dbReference>
<evidence type="ECO:0000256" key="4">
    <source>
        <dbReference type="ARBA" id="ARBA00022692"/>
    </source>
</evidence>
<accession>A0A2V3W2E9</accession>
<feature type="transmembrane region" description="Helical" evidence="7">
    <location>
        <begin position="79"/>
        <end position="97"/>
    </location>
</feature>
<dbReference type="CDD" id="cd06173">
    <property type="entry name" value="MFS_MefA_like"/>
    <property type="match status" value="1"/>
</dbReference>
<comment type="subcellular location">
    <subcellularLocation>
        <location evidence="1">Cell membrane</location>
        <topology evidence="1">Multi-pass membrane protein</topology>
    </subcellularLocation>
</comment>
<dbReference type="GO" id="GO:0022857">
    <property type="term" value="F:transmembrane transporter activity"/>
    <property type="evidence" value="ECO:0007669"/>
    <property type="project" value="InterPro"/>
</dbReference>
<feature type="transmembrane region" description="Helical" evidence="7">
    <location>
        <begin position="348"/>
        <end position="368"/>
    </location>
</feature>
<evidence type="ECO:0000256" key="6">
    <source>
        <dbReference type="ARBA" id="ARBA00023136"/>
    </source>
</evidence>
<feature type="transmembrane region" description="Helical" evidence="7">
    <location>
        <begin position="257"/>
        <end position="275"/>
    </location>
</feature>
<feature type="transmembrane region" description="Helical" evidence="7">
    <location>
        <begin position="282"/>
        <end position="300"/>
    </location>
</feature>
<sequence length="408" mass="45640">MLTKMKKRSGWKNLSFLLLSLGISNIGDFIYLVAININVYQLTGSAAAVAGLWVIGPLTNIITKVWTGSFIDYRSKRKVMMVTYIVRGVFIAFIPFAPNMVLIYGVLIILSIANAFYSPSSITYVTILVPKEKRKRFNSIRSFATSGAFIIGPAIGGSLILLTSVQVTLWINAIFFFIAAILLLLLPEKEEIRKEIPKLTLAQVMKDFTVVKRFIANNQYVSIIYFSYIVIMIFSFAMDAQEVVFTQQVIGLSEFEYSLLISITGIGSVVGAILLSIFAHQLTLRMMITIGMIMTTFGYVMYAFSWLFQSIVVGFILLGFFNVYMNAGMTTFYQNNVPVEVMGRVTSIYQLVQSAIQVLFILMIGIIADVVSLRITIVVLALIMLLSSFIMAISVLKPKNSIHFQENM</sequence>
<keyword evidence="2" id="KW-0813">Transport</keyword>
<evidence type="ECO:0000256" key="2">
    <source>
        <dbReference type="ARBA" id="ARBA00022448"/>
    </source>
</evidence>
<proteinExistence type="predicted"/>
<dbReference type="InterPro" id="IPR020846">
    <property type="entry name" value="MFS_dom"/>
</dbReference>
<keyword evidence="4 7" id="KW-0812">Transmembrane</keyword>
<comment type="caution">
    <text evidence="9">The sequence shown here is derived from an EMBL/GenBank/DDBJ whole genome shotgun (WGS) entry which is preliminary data.</text>
</comment>
<dbReference type="InterPro" id="IPR036259">
    <property type="entry name" value="MFS_trans_sf"/>
</dbReference>
<feature type="domain" description="Major facilitator superfamily (MFS) profile" evidence="8">
    <location>
        <begin position="13"/>
        <end position="399"/>
    </location>
</feature>
<keyword evidence="3" id="KW-1003">Cell membrane</keyword>
<protein>
    <submittedName>
        <fullName evidence="9">MFS-type transporter involved in bile tolerance (Atg22 family)</fullName>
    </submittedName>
</protein>
<evidence type="ECO:0000313" key="9">
    <source>
        <dbReference type="EMBL" id="PXW87926.1"/>
    </source>
</evidence>